<keyword evidence="2 5" id="KW-0238">DNA-binding</keyword>
<dbReference type="SMART" id="SM00345">
    <property type="entry name" value="HTH_GNTR"/>
    <property type="match status" value="1"/>
</dbReference>
<organism evidence="5 6">
    <name type="scientific">Thalassovita taeanensis</name>
    <dbReference type="NCBI Taxonomy" id="657014"/>
    <lineage>
        <taxon>Bacteria</taxon>
        <taxon>Pseudomonadati</taxon>
        <taxon>Pseudomonadota</taxon>
        <taxon>Alphaproteobacteria</taxon>
        <taxon>Rhodobacterales</taxon>
        <taxon>Roseobacteraceae</taxon>
        <taxon>Thalassovita</taxon>
    </lineage>
</organism>
<dbReference type="CDD" id="cd07377">
    <property type="entry name" value="WHTH_GntR"/>
    <property type="match status" value="1"/>
</dbReference>
<dbReference type="InterPro" id="IPR036388">
    <property type="entry name" value="WH-like_DNA-bd_sf"/>
</dbReference>
<evidence type="ECO:0000256" key="1">
    <source>
        <dbReference type="ARBA" id="ARBA00023015"/>
    </source>
</evidence>
<dbReference type="PANTHER" id="PTHR43537">
    <property type="entry name" value="TRANSCRIPTIONAL REGULATOR, GNTR FAMILY"/>
    <property type="match status" value="1"/>
</dbReference>
<sequence length="252" mass="27768">MNEPVTTISISKSEQVARLLLDRIVEADLQPGSIFGTEAELLKQIQVSRPTLRESLRILESHGVLTRRPGPRGGIVVTRPSVDFVTHSLSVFLRLNNVPLVDIVRARQAIEPSQARLAAKHGTEAEFDEMDASIARMAEIGDDTAAFVGENRAFHSIIARAAGNQVLETFWASISALASGEQHGLSYSEKNRRYIVEAHREIAKACRDRDEVLASKLASSHVDDLDTLMQSRFKGGLDEPTKITRQPHTKLG</sequence>
<feature type="domain" description="HTH gntR-type" evidence="4">
    <location>
        <begin position="10"/>
        <end position="79"/>
    </location>
</feature>
<dbReference type="InterPro" id="IPR011711">
    <property type="entry name" value="GntR_C"/>
</dbReference>
<dbReference type="InterPro" id="IPR008920">
    <property type="entry name" value="TF_FadR/GntR_C"/>
</dbReference>
<evidence type="ECO:0000256" key="3">
    <source>
        <dbReference type="ARBA" id="ARBA00023163"/>
    </source>
</evidence>
<dbReference type="SUPFAM" id="SSF48008">
    <property type="entry name" value="GntR ligand-binding domain-like"/>
    <property type="match status" value="1"/>
</dbReference>
<dbReference type="GO" id="GO:0003700">
    <property type="term" value="F:DNA-binding transcription factor activity"/>
    <property type="evidence" value="ECO:0007669"/>
    <property type="project" value="InterPro"/>
</dbReference>
<dbReference type="PANTHER" id="PTHR43537:SF5">
    <property type="entry name" value="UXU OPERON TRANSCRIPTIONAL REGULATOR"/>
    <property type="match status" value="1"/>
</dbReference>
<evidence type="ECO:0000259" key="4">
    <source>
        <dbReference type="PROSITE" id="PS50949"/>
    </source>
</evidence>
<dbReference type="SMART" id="SM00895">
    <property type="entry name" value="FCD"/>
    <property type="match status" value="1"/>
</dbReference>
<dbReference type="GO" id="GO:0003677">
    <property type="term" value="F:DNA binding"/>
    <property type="evidence" value="ECO:0007669"/>
    <property type="project" value="UniProtKB-KW"/>
</dbReference>
<dbReference type="PROSITE" id="PS50949">
    <property type="entry name" value="HTH_GNTR"/>
    <property type="match status" value="1"/>
</dbReference>
<keyword evidence="6" id="KW-1185">Reference proteome</keyword>
<dbReference type="STRING" id="657014.SAMN04488092_102442"/>
<keyword evidence="3" id="KW-0804">Transcription</keyword>
<dbReference type="SUPFAM" id="SSF46785">
    <property type="entry name" value="Winged helix' DNA-binding domain"/>
    <property type="match status" value="1"/>
</dbReference>
<dbReference type="InterPro" id="IPR000524">
    <property type="entry name" value="Tscrpt_reg_HTH_GntR"/>
</dbReference>
<dbReference type="Pfam" id="PF00392">
    <property type="entry name" value="GntR"/>
    <property type="match status" value="1"/>
</dbReference>
<name>A0A1H9BBW3_9RHOB</name>
<protein>
    <submittedName>
        <fullName evidence="5">DNA-binding transcriptional regulator, FadR family</fullName>
    </submittedName>
</protein>
<dbReference type="RefSeq" id="WP_175545256.1">
    <property type="nucleotide sequence ID" value="NZ_FOEP01000002.1"/>
</dbReference>
<evidence type="ECO:0000313" key="5">
    <source>
        <dbReference type="EMBL" id="SEP86153.1"/>
    </source>
</evidence>
<dbReference type="EMBL" id="FOEP01000002">
    <property type="protein sequence ID" value="SEP86153.1"/>
    <property type="molecule type" value="Genomic_DNA"/>
</dbReference>
<evidence type="ECO:0000313" key="6">
    <source>
        <dbReference type="Proteomes" id="UP000198634"/>
    </source>
</evidence>
<dbReference type="InterPro" id="IPR036390">
    <property type="entry name" value="WH_DNA-bd_sf"/>
</dbReference>
<keyword evidence="1" id="KW-0805">Transcription regulation</keyword>
<gene>
    <name evidence="5" type="ORF">SAMN04488092_102442</name>
</gene>
<dbReference type="Gene3D" id="1.10.10.10">
    <property type="entry name" value="Winged helix-like DNA-binding domain superfamily/Winged helix DNA-binding domain"/>
    <property type="match status" value="1"/>
</dbReference>
<accession>A0A1H9BBW3</accession>
<dbReference type="AlphaFoldDB" id="A0A1H9BBW3"/>
<dbReference type="Gene3D" id="1.20.120.530">
    <property type="entry name" value="GntR ligand-binding domain-like"/>
    <property type="match status" value="1"/>
</dbReference>
<proteinExistence type="predicted"/>
<reference evidence="5 6" key="1">
    <citation type="submission" date="2016-10" db="EMBL/GenBank/DDBJ databases">
        <authorList>
            <person name="de Groot N.N."/>
        </authorList>
    </citation>
    <scope>NUCLEOTIDE SEQUENCE [LARGE SCALE GENOMIC DNA]</scope>
    <source>
        <strain evidence="5 6">DSM 22007</strain>
    </source>
</reference>
<dbReference type="PRINTS" id="PR00035">
    <property type="entry name" value="HTHGNTR"/>
</dbReference>
<dbReference type="Proteomes" id="UP000198634">
    <property type="component" value="Unassembled WGS sequence"/>
</dbReference>
<dbReference type="Pfam" id="PF07729">
    <property type="entry name" value="FCD"/>
    <property type="match status" value="1"/>
</dbReference>
<evidence type="ECO:0000256" key="2">
    <source>
        <dbReference type="ARBA" id="ARBA00023125"/>
    </source>
</evidence>